<sequence length="438" mass="47220">MSTPRPFATGVLLLTALLFPDWSAEARTAIVKAGEGWKLEVDGQPYVAKGVTFSGTGGPANFDRDCEQLRALGVNTLRTWGTGEETPALLNAAHKHGLRVLVGLWLRPGRAGLENDDAFDYVRDAKGREAQLQATLAQVRRFKDHPAVLAWGLGNEVILNSPDEPSKVAYARFLEKVVRAVKRADPGHPVLSVDAWTLGVPLWEKYVPSLDAYGLNVYGRGIHALADAVKQASGRKPWFITEFGAQGEWEAPKDSHGLPAEPGDGEKYAVIVDGWRNALAPHVQAGRCLGLFVFNYSAALDRTGLWLGMLSGTSTRPAWHAVREAYTGMKPDPALPVPVRLEVRGVEKEGTATWANVVFDVTSATPLDVSFAYNFRGAATRAERDRVTVLESRKGATPGTWRVRLPAVTGVLKLYGLAKDGAGNLVAATTSVAAPTTP</sequence>
<dbReference type="RefSeq" id="WP_171433248.1">
    <property type="nucleotide sequence ID" value="NZ_JABFJV010000017.1"/>
</dbReference>
<organism evidence="2 3">
    <name type="scientific">Corallococcus exercitus</name>
    <dbReference type="NCBI Taxonomy" id="2316736"/>
    <lineage>
        <taxon>Bacteria</taxon>
        <taxon>Pseudomonadati</taxon>
        <taxon>Myxococcota</taxon>
        <taxon>Myxococcia</taxon>
        <taxon>Myxococcales</taxon>
        <taxon>Cystobacterineae</taxon>
        <taxon>Myxococcaceae</taxon>
        <taxon>Corallococcus</taxon>
    </lineage>
</organism>
<dbReference type="Gene3D" id="3.20.20.80">
    <property type="entry name" value="Glycosidases"/>
    <property type="match status" value="1"/>
</dbReference>
<feature type="domain" description="Glycoside hydrolase family 2 catalytic" evidence="1">
    <location>
        <begin position="64"/>
        <end position="244"/>
    </location>
</feature>
<name>A0A7Y4KF47_9BACT</name>
<dbReference type="Proteomes" id="UP000563426">
    <property type="component" value="Unassembled WGS sequence"/>
</dbReference>
<dbReference type="AlphaFoldDB" id="A0A7Y4KF47"/>
<dbReference type="Pfam" id="PF02836">
    <property type="entry name" value="Glyco_hydro_2_C"/>
    <property type="match status" value="1"/>
</dbReference>
<dbReference type="GO" id="GO:0005975">
    <property type="term" value="P:carbohydrate metabolic process"/>
    <property type="evidence" value="ECO:0007669"/>
    <property type="project" value="InterPro"/>
</dbReference>
<dbReference type="EMBL" id="JABFJV010000017">
    <property type="protein sequence ID" value="NOK32627.1"/>
    <property type="molecule type" value="Genomic_DNA"/>
</dbReference>
<dbReference type="GO" id="GO:0004553">
    <property type="term" value="F:hydrolase activity, hydrolyzing O-glycosyl compounds"/>
    <property type="evidence" value="ECO:0007669"/>
    <property type="project" value="InterPro"/>
</dbReference>
<keyword evidence="3" id="KW-1185">Reference proteome</keyword>
<gene>
    <name evidence="2" type="ORF">HMI49_05375</name>
</gene>
<evidence type="ECO:0000259" key="1">
    <source>
        <dbReference type="Pfam" id="PF02836"/>
    </source>
</evidence>
<protein>
    <recommendedName>
        <fullName evidence="1">Glycoside hydrolase family 2 catalytic domain-containing protein</fullName>
    </recommendedName>
</protein>
<proteinExistence type="predicted"/>
<dbReference type="InterPro" id="IPR017853">
    <property type="entry name" value="GH"/>
</dbReference>
<evidence type="ECO:0000313" key="2">
    <source>
        <dbReference type="EMBL" id="NOK32627.1"/>
    </source>
</evidence>
<comment type="caution">
    <text evidence="2">The sequence shown here is derived from an EMBL/GenBank/DDBJ whole genome shotgun (WGS) entry which is preliminary data.</text>
</comment>
<dbReference type="SUPFAM" id="SSF51445">
    <property type="entry name" value="(Trans)glycosidases"/>
    <property type="match status" value="1"/>
</dbReference>
<evidence type="ECO:0000313" key="3">
    <source>
        <dbReference type="Proteomes" id="UP000563426"/>
    </source>
</evidence>
<accession>A0A7Y4KF47</accession>
<reference evidence="2 3" key="1">
    <citation type="submission" date="2020-05" db="EMBL/GenBank/DDBJ databases">
        <authorList>
            <person name="Whitworth D."/>
        </authorList>
    </citation>
    <scope>NUCLEOTIDE SEQUENCE [LARGE SCALE GENOMIC DNA]</scope>
    <source>
        <strain evidence="2 3">AB043B</strain>
    </source>
</reference>
<dbReference type="InterPro" id="IPR006103">
    <property type="entry name" value="Glyco_hydro_2_cat"/>
</dbReference>